<protein>
    <submittedName>
        <fullName evidence="1">Uncharacterized protein</fullName>
    </submittedName>
</protein>
<feature type="non-terminal residue" evidence="1">
    <location>
        <position position="1"/>
    </location>
</feature>
<dbReference type="EMBL" id="JYNY01000620">
    <property type="protein sequence ID" value="KJJ83318.1"/>
    <property type="molecule type" value="Genomic_DNA"/>
</dbReference>
<dbReference type="AlphaFoldDB" id="A0A0F0CJ44"/>
<evidence type="ECO:0000313" key="1">
    <source>
        <dbReference type="EMBL" id="KJJ83318.1"/>
    </source>
</evidence>
<dbReference type="Proteomes" id="UP000033428">
    <property type="component" value="Unassembled WGS sequence"/>
</dbReference>
<reference evidence="1 2" key="1">
    <citation type="submission" date="2015-02" db="EMBL/GenBank/DDBJ databases">
        <title>Single-cell genomics of uncultivated deep-branching MTB reveals a conserved set of magnetosome genes.</title>
        <authorList>
            <person name="Kolinko S."/>
            <person name="Richter M."/>
            <person name="Glockner F.O."/>
            <person name="Brachmann A."/>
            <person name="Schuler D."/>
        </authorList>
    </citation>
    <scope>NUCLEOTIDE SEQUENCE [LARGE SCALE GENOMIC DNA]</scope>
    <source>
        <strain evidence="1">SKK-01</strain>
    </source>
</reference>
<keyword evidence="2" id="KW-1185">Reference proteome</keyword>
<proteinExistence type="predicted"/>
<sequence>IAMEFSCALGMEFILALRLSVSFKKFHSGIPAKEAVSQLQFFSF</sequence>
<comment type="caution">
    <text evidence="1">The sequence shown here is derived from an EMBL/GenBank/DDBJ whole genome shotgun (WGS) entry which is preliminary data.</text>
</comment>
<accession>A0A0F0CJ44</accession>
<organism evidence="1 2">
    <name type="scientific">Candidatus Omnitrophus magneticus</name>
    <dbReference type="NCBI Taxonomy" id="1609969"/>
    <lineage>
        <taxon>Bacteria</taxon>
        <taxon>Pseudomonadati</taxon>
        <taxon>Candidatus Omnitrophota</taxon>
        <taxon>Candidatus Omnitrophus</taxon>
    </lineage>
</organism>
<name>A0A0F0CJ44_9BACT</name>
<evidence type="ECO:0000313" key="2">
    <source>
        <dbReference type="Proteomes" id="UP000033428"/>
    </source>
</evidence>
<gene>
    <name evidence="1" type="ORF">OMAG_002815</name>
</gene>